<dbReference type="Proteomes" id="UP001163046">
    <property type="component" value="Unassembled WGS sequence"/>
</dbReference>
<protein>
    <submittedName>
        <fullName evidence="1">Uncharacterized protein</fullName>
    </submittedName>
</protein>
<sequence>MCDLRPGDKGGDLADDLIRCGLLNTADRDILAFALQEQLDSYPAMEACKYWESSSSIAPDQITLALNKLTQSIRVKALN</sequence>
<comment type="caution">
    <text evidence="1">The sequence shown here is derived from an EMBL/GenBank/DDBJ whole genome shotgun (WGS) entry which is preliminary data.</text>
</comment>
<proteinExistence type="predicted"/>
<evidence type="ECO:0000313" key="2">
    <source>
        <dbReference type="Proteomes" id="UP001163046"/>
    </source>
</evidence>
<name>A0A9X0CUE8_9CNID</name>
<gene>
    <name evidence="1" type="ORF">OS493_009181</name>
</gene>
<organism evidence="1 2">
    <name type="scientific">Desmophyllum pertusum</name>
    <dbReference type="NCBI Taxonomy" id="174260"/>
    <lineage>
        <taxon>Eukaryota</taxon>
        <taxon>Metazoa</taxon>
        <taxon>Cnidaria</taxon>
        <taxon>Anthozoa</taxon>
        <taxon>Hexacorallia</taxon>
        <taxon>Scleractinia</taxon>
        <taxon>Caryophylliina</taxon>
        <taxon>Caryophylliidae</taxon>
        <taxon>Desmophyllum</taxon>
    </lineage>
</organism>
<accession>A0A9X0CUE8</accession>
<keyword evidence="2" id="KW-1185">Reference proteome</keyword>
<evidence type="ECO:0000313" key="1">
    <source>
        <dbReference type="EMBL" id="KAJ7373859.1"/>
    </source>
</evidence>
<dbReference type="EMBL" id="MU826829">
    <property type="protein sequence ID" value="KAJ7373859.1"/>
    <property type="molecule type" value="Genomic_DNA"/>
</dbReference>
<dbReference type="AlphaFoldDB" id="A0A9X0CUE8"/>
<reference evidence="1" key="1">
    <citation type="submission" date="2023-01" db="EMBL/GenBank/DDBJ databases">
        <title>Genome assembly of the deep-sea coral Lophelia pertusa.</title>
        <authorList>
            <person name="Herrera S."/>
            <person name="Cordes E."/>
        </authorList>
    </citation>
    <scope>NUCLEOTIDE SEQUENCE</scope>
    <source>
        <strain evidence="1">USNM1676648</strain>
        <tissue evidence="1">Polyp</tissue>
    </source>
</reference>